<gene>
    <name evidence="2" type="ORF">NA56DRAFT_649179</name>
</gene>
<keyword evidence="1" id="KW-1133">Transmembrane helix</keyword>
<dbReference type="EMBL" id="KZ613503">
    <property type="protein sequence ID" value="PMD16902.1"/>
    <property type="molecule type" value="Genomic_DNA"/>
</dbReference>
<feature type="transmembrane region" description="Helical" evidence="1">
    <location>
        <begin position="239"/>
        <end position="261"/>
    </location>
</feature>
<sequence>MIPHFGDQNTTCWGLAEEENITQSFSPLNGLIVESTSLTWCKENCSPFKPPIGSDFLFLFMGFALPAVIFSTVIPRRWRLDLPEQLFKLSRRQIFSISKLFLSIPSVCVVTTFDMIGWIICIMTFAGPMVFSGVQEMLLDFRAVSFLKGSEGSAAREKLQVVVALLCGNFDQDPDDPTSRIHNVLIPTELTKESLEISKSRLLTIMHAQTSFGMTIGIPTVFFLGGFGYTATQASSTGAIPFGILWMVLVVVTIVSGTLLAGNSPHSVSVLVTNNHIRSRRTRRLLFRDMYNSELYPVSIWDRGFNKYQWLKNSTLWQDSRGIFRQRIELRGWSWAAITVGTYLLLAPPCWLALSFDYLIPWPWFGCLSMLYAVYLATQTLLILIALTLAILDVPFHTVWRPWELIPKTSSRSIFLLAALILLTFLAGAASVTAAFFTIFYSINQLSDRFDCCFCSMPVSSWILPASQQMAFVNFEVTSQSYQSWLDSVSFSLPLGAAIFTCIVCFLGWWYQQALRVALKDVIKELEH</sequence>
<feature type="transmembrane region" description="Helical" evidence="1">
    <location>
        <begin position="491"/>
        <end position="511"/>
    </location>
</feature>
<feature type="transmembrane region" description="Helical" evidence="1">
    <location>
        <begin position="374"/>
        <end position="394"/>
    </location>
</feature>
<accession>A0A2J6PSA5</accession>
<feature type="transmembrane region" description="Helical" evidence="1">
    <location>
        <begin position="202"/>
        <end position="227"/>
    </location>
</feature>
<dbReference type="OrthoDB" id="5392263at2759"/>
<dbReference type="AlphaFoldDB" id="A0A2J6PSA5"/>
<feature type="transmembrane region" description="Helical" evidence="1">
    <location>
        <begin position="116"/>
        <end position="134"/>
    </location>
</feature>
<keyword evidence="1" id="KW-0472">Membrane</keyword>
<evidence type="ECO:0000256" key="1">
    <source>
        <dbReference type="SAM" id="Phobius"/>
    </source>
</evidence>
<protein>
    <submittedName>
        <fullName evidence="2">Uncharacterized protein</fullName>
    </submittedName>
</protein>
<evidence type="ECO:0000313" key="3">
    <source>
        <dbReference type="Proteomes" id="UP000235672"/>
    </source>
</evidence>
<feature type="transmembrane region" description="Helical" evidence="1">
    <location>
        <begin position="94"/>
        <end position="110"/>
    </location>
</feature>
<name>A0A2J6PSA5_9HELO</name>
<feature type="transmembrane region" description="Helical" evidence="1">
    <location>
        <begin position="414"/>
        <end position="441"/>
    </location>
</feature>
<evidence type="ECO:0000313" key="2">
    <source>
        <dbReference type="EMBL" id="PMD16902.1"/>
    </source>
</evidence>
<dbReference type="Proteomes" id="UP000235672">
    <property type="component" value="Unassembled WGS sequence"/>
</dbReference>
<proteinExistence type="predicted"/>
<feature type="transmembrane region" description="Helical" evidence="1">
    <location>
        <begin position="56"/>
        <end position="74"/>
    </location>
</feature>
<keyword evidence="1" id="KW-0812">Transmembrane</keyword>
<reference evidence="2 3" key="1">
    <citation type="submission" date="2016-05" db="EMBL/GenBank/DDBJ databases">
        <title>A degradative enzymes factory behind the ericoid mycorrhizal symbiosis.</title>
        <authorList>
            <consortium name="DOE Joint Genome Institute"/>
            <person name="Martino E."/>
            <person name="Morin E."/>
            <person name="Grelet G."/>
            <person name="Kuo A."/>
            <person name="Kohler A."/>
            <person name="Daghino S."/>
            <person name="Barry K."/>
            <person name="Choi C."/>
            <person name="Cichocki N."/>
            <person name="Clum A."/>
            <person name="Copeland A."/>
            <person name="Hainaut M."/>
            <person name="Haridas S."/>
            <person name="Labutti K."/>
            <person name="Lindquist E."/>
            <person name="Lipzen A."/>
            <person name="Khouja H.-R."/>
            <person name="Murat C."/>
            <person name="Ohm R."/>
            <person name="Olson A."/>
            <person name="Spatafora J."/>
            <person name="Veneault-Fourrey C."/>
            <person name="Henrissat B."/>
            <person name="Grigoriev I."/>
            <person name="Martin F."/>
            <person name="Perotto S."/>
        </authorList>
    </citation>
    <scope>NUCLEOTIDE SEQUENCE [LARGE SCALE GENOMIC DNA]</scope>
    <source>
        <strain evidence="2 3">UAMH 7357</strain>
    </source>
</reference>
<feature type="transmembrane region" description="Helical" evidence="1">
    <location>
        <begin position="333"/>
        <end position="354"/>
    </location>
</feature>
<organism evidence="2 3">
    <name type="scientific">Hyaloscypha hepaticicola</name>
    <dbReference type="NCBI Taxonomy" id="2082293"/>
    <lineage>
        <taxon>Eukaryota</taxon>
        <taxon>Fungi</taxon>
        <taxon>Dikarya</taxon>
        <taxon>Ascomycota</taxon>
        <taxon>Pezizomycotina</taxon>
        <taxon>Leotiomycetes</taxon>
        <taxon>Helotiales</taxon>
        <taxon>Hyaloscyphaceae</taxon>
        <taxon>Hyaloscypha</taxon>
    </lineage>
</organism>
<keyword evidence="3" id="KW-1185">Reference proteome</keyword>